<dbReference type="GO" id="GO:0046872">
    <property type="term" value="F:metal ion binding"/>
    <property type="evidence" value="ECO:0007669"/>
    <property type="project" value="UniProtKB-KW"/>
</dbReference>
<name>A0A1I4U6J9_9HYPH</name>
<dbReference type="GO" id="GO:0003824">
    <property type="term" value="F:catalytic activity"/>
    <property type="evidence" value="ECO:0007669"/>
    <property type="project" value="InterPro"/>
</dbReference>
<comment type="cofactor">
    <cofactor evidence="1">
        <name>[4Fe-4S] cluster</name>
        <dbReference type="ChEBI" id="CHEBI:49883"/>
    </cofactor>
</comment>
<dbReference type="InterPro" id="IPR056488">
    <property type="entry name" value="Zn_ribbon_HMPTM"/>
</dbReference>
<dbReference type="SUPFAM" id="SSF102114">
    <property type="entry name" value="Radical SAM enzymes"/>
    <property type="match status" value="1"/>
</dbReference>
<dbReference type="InterPro" id="IPR007197">
    <property type="entry name" value="rSAM"/>
</dbReference>
<dbReference type="InterPro" id="IPR054698">
    <property type="entry name" value="rSAM_Se_TrsS"/>
</dbReference>
<evidence type="ECO:0000256" key="3">
    <source>
        <dbReference type="ARBA" id="ARBA00022723"/>
    </source>
</evidence>
<dbReference type="Proteomes" id="UP000233491">
    <property type="component" value="Unassembled WGS sequence"/>
</dbReference>
<comment type="caution">
    <text evidence="7">The sequence shown here is derived from an EMBL/GenBank/DDBJ whole genome shotgun (WGS) entry which is preliminary data.</text>
</comment>
<keyword evidence="4" id="KW-0408">Iron</keyword>
<sequence length="463" mass="49819">MTAPVRLSFGRTRSVCPDCLKTIPAERFAIGDTVYLDKTCPEHGRVVTPVWRGLLSYEIWARSRSATSAPVSVATDIAEGCPRDCGLCVDHRQQGCCVLIEVTSRCDLVCPVCFASAGRHGADMPIDDIAVALEELRASSGQVHIQLSGGEPTVRDDLPEIVALVRAKGFDFIQLNTNGIRIGCEPDYLAALANAGLDCVFLQFDGVSDAVYRQLRGRDLLAAKRLAIESARASGVGVVLVPTLVPGVNAGEIGAIVDFAKREMPTVRAVHFQPISYFGRNPGAPRDEDRVTLPEVMEALIRHAGGSIRLEDFRPGSAENPFCSFSGRFAVDPAGQLRSDPEMAPGCCGPAAEAATAAACCGPAPRRSPEVVRAQRYVAGQWTGATVEASSAPGLEAFDAFLQQRSRHLSLSGMAFQDAWTLDLDRLRQCHIHVAKPDGSVIPFCAYNLTDLRGRSLYREPKV</sequence>
<dbReference type="PANTHER" id="PTHR43306:SF1">
    <property type="entry name" value="7,8-DIHYDRO-6-HYDROXYMETHYLPTERIN DIMETHYLTRANSFERASE"/>
    <property type="match status" value="1"/>
</dbReference>
<proteinExistence type="predicted"/>
<dbReference type="CDD" id="cd01335">
    <property type="entry name" value="Radical_SAM"/>
    <property type="match status" value="1"/>
</dbReference>
<dbReference type="InterPro" id="IPR013785">
    <property type="entry name" value="Aldolase_TIM"/>
</dbReference>
<evidence type="ECO:0000256" key="2">
    <source>
        <dbReference type="ARBA" id="ARBA00022691"/>
    </source>
</evidence>
<dbReference type="SFLD" id="SFLDG01100">
    <property type="entry name" value="methyltransferase_(Class_D)"/>
    <property type="match status" value="1"/>
</dbReference>
<keyword evidence="8" id="KW-1185">Reference proteome</keyword>
<dbReference type="NCBIfam" id="NF045646">
    <property type="entry name" value="rSAM_Se_TrsS"/>
    <property type="match status" value="1"/>
</dbReference>
<dbReference type="SFLD" id="SFLDS00029">
    <property type="entry name" value="Radical_SAM"/>
    <property type="match status" value="1"/>
</dbReference>
<evidence type="ECO:0000259" key="6">
    <source>
        <dbReference type="PROSITE" id="PS51918"/>
    </source>
</evidence>
<keyword evidence="2" id="KW-0949">S-adenosyl-L-methionine</keyword>
<dbReference type="InterPro" id="IPR058240">
    <property type="entry name" value="rSAM_sf"/>
</dbReference>
<dbReference type="SFLD" id="SFLDG01067">
    <property type="entry name" value="SPASM/twitch_domain_containing"/>
    <property type="match status" value="1"/>
</dbReference>
<dbReference type="InterPro" id="IPR034474">
    <property type="entry name" value="Methyltransferase_Class_D"/>
</dbReference>
<keyword evidence="5" id="KW-0411">Iron-sulfur</keyword>
<evidence type="ECO:0000256" key="4">
    <source>
        <dbReference type="ARBA" id="ARBA00023004"/>
    </source>
</evidence>
<feature type="domain" description="Radical SAM core" evidence="6">
    <location>
        <begin position="92"/>
        <end position="314"/>
    </location>
</feature>
<dbReference type="GO" id="GO:0051536">
    <property type="term" value="F:iron-sulfur cluster binding"/>
    <property type="evidence" value="ECO:0007669"/>
    <property type="project" value="UniProtKB-KW"/>
</dbReference>
<evidence type="ECO:0000256" key="1">
    <source>
        <dbReference type="ARBA" id="ARBA00001966"/>
    </source>
</evidence>
<organism evidence="7 8">
    <name type="scientific">Pleomorphomonas diazotrophica</name>
    <dbReference type="NCBI Taxonomy" id="1166257"/>
    <lineage>
        <taxon>Bacteria</taxon>
        <taxon>Pseudomonadati</taxon>
        <taxon>Pseudomonadota</taxon>
        <taxon>Alphaproteobacteria</taxon>
        <taxon>Hyphomicrobiales</taxon>
        <taxon>Pleomorphomonadaceae</taxon>
        <taxon>Pleomorphomonas</taxon>
    </lineage>
</organism>
<gene>
    <name evidence="7" type="ORF">CXZ10_00215</name>
</gene>
<evidence type="ECO:0000313" key="8">
    <source>
        <dbReference type="Proteomes" id="UP000233491"/>
    </source>
</evidence>
<dbReference type="Pfam" id="PF04055">
    <property type="entry name" value="Radical_SAM"/>
    <property type="match status" value="1"/>
</dbReference>
<dbReference type="OrthoDB" id="9792276at2"/>
<keyword evidence="3" id="KW-0479">Metal-binding</keyword>
<dbReference type="Gene3D" id="3.20.20.70">
    <property type="entry name" value="Aldolase class I"/>
    <property type="match status" value="1"/>
</dbReference>
<reference evidence="7 8" key="1">
    <citation type="submission" date="2017-12" db="EMBL/GenBank/DDBJ databases">
        <title>Anaerobic carbon monoxide metabolism by Pleomorphomonas carboxyditropha sp. nov., a new mesophilic hydrogenogenic carboxidotroph.</title>
        <authorList>
            <person name="Esquivel-Elizondo S."/>
            <person name="Krajmalnik-Brown R."/>
        </authorList>
    </citation>
    <scope>NUCLEOTIDE SEQUENCE [LARGE SCALE GENOMIC DNA]</scope>
    <source>
        <strain evidence="7 8">R5-392</strain>
    </source>
</reference>
<protein>
    <submittedName>
        <fullName evidence="7">Radical SAM protein</fullName>
    </submittedName>
</protein>
<dbReference type="Pfam" id="PF23545">
    <property type="entry name" value="Zn_ribbon_HMPTM"/>
    <property type="match status" value="1"/>
</dbReference>
<dbReference type="PROSITE" id="PS51918">
    <property type="entry name" value="RADICAL_SAM"/>
    <property type="match status" value="1"/>
</dbReference>
<evidence type="ECO:0000313" key="7">
    <source>
        <dbReference type="EMBL" id="PKR91181.1"/>
    </source>
</evidence>
<dbReference type="RefSeq" id="WP_101286944.1">
    <property type="nucleotide sequence ID" value="NZ_FOUQ01000007.1"/>
</dbReference>
<evidence type="ECO:0000256" key="5">
    <source>
        <dbReference type="ARBA" id="ARBA00023014"/>
    </source>
</evidence>
<dbReference type="PANTHER" id="PTHR43306">
    <property type="entry name" value="7,8-DIHYDRO-6-HYDROXYMETHYLPTERIN DIMETHYLTRANSFERASE"/>
    <property type="match status" value="1"/>
</dbReference>
<accession>A0A1I4U6J9</accession>
<dbReference type="EMBL" id="PJNW01000001">
    <property type="protein sequence ID" value="PKR91181.1"/>
    <property type="molecule type" value="Genomic_DNA"/>
</dbReference>
<dbReference type="AlphaFoldDB" id="A0A1I4U6J9"/>